<organism evidence="3 4">
    <name type="scientific">Mollisia scopiformis</name>
    <name type="common">Conifer needle endophyte fungus</name>
    <name type="synonym">Phialocephala scopiformis</name>
    <dbReference type="NCBI Taxonomy" id="149040"/>
    <lineage>
        <taxon>Eukaryota</taxon>
        <taxon>Fungi</taxon>
        <taxon>Dikarya</taxon>
        <taxon>Ascomycota</taxon>
        <taxon>Pezizomycotina</taxon>
        <taxon>Leotiomycetes</taxon>
        <taxon>Helotiales</taxon>
        <taxon>Mollisiaceae</taxon>
        <taxon>Mollisia</taxon>
    </lineage>
</organism>
<evidence type="ECO:0000313" key="3">
    <source>
        <dbReference type="EMBL" id="KUJ07467.1"/>
    </source>
</evidence>
<dbReference type="RefSeq" id="XP_018061822.1">
    <property type="nucleotide sequence ID" value="XM_018216364.1"/>
</dbReference>
<evidence type="ECO:0000256" key="1">
    <source>
        <dbReference type="SAM" id="MobiDB-lite"/>
    </source>
</evidence>
<dbReference type="GO" id="GO:0032543">
    <property type="term" value="P:mitochondrial translation"/>
    <property type="evidence" value="ECO:0007669"/>
    <property type="project" value="InterPro"/>
</dbReference>
<evidence type="ECO:0000256" key="2">
    <source>
        <dbReference type="SAM" id="SignalP"/>
    </source>
</evidence>
<dbReference type="GO" id="GO:0005739">
    <property type="term" value="C:mitochondrion"/>
    <property type="evidence" value="ECO:0007669"/>
    <property type="project" value="GOC"/>
</dbReference>
<sequence length="195" mass="21778">MASHSSIRTMMSPLLASFRSLALTPASSNVPRTTSLLNSSTRAFSASPNVSFRGGPGGGGGAKKGNSKSKKGGPAKDPRIGLIRYYLQHPQTPRPLRFSRTRALRHWTIHRAWMLARRKKLEAEERELYRMYQSMHSACEELRLLDAPGTKDEGRLYRIAMEKKGIFGHGGVPIEYARMQTDTPGAEAWNHGWTR</sequence>
<dbReference type="EMBL" id="KQ947439">
    <property type="protein sequence ID" value="KUJ07467.1"/>
    <property type="molecule type" value="Genomic_DNA"/>
</dbReference>
<dbReference type="PANTHER" id="PTHR39150">
    <property type="entry name" value="54S RIBOSOMAL PROTEIN L28, MITOCHONDRIAL"/>
    <property type="match status" value="1"/>
</dbReference>
<protein>
    <submittedName>
        <fullName evidence="3">Uncharacterized protein</fullName>
    </submittedName>
</protein>
<name>A0A132B714_MOLSC</name>
<evidence type="ECO:0000313" key="4">
    <source>
        <dbReference type="Proteomes" id="UP000070700"/>
    </source>
</evidence>
<proteinExistence type="predicted"/>
<keyword evidence="4" id="KW-1185">Reference proteome</keyword>
<feature type="chain" id="PRO_5007287925" evidence="2">
    <location>
        <begin position="23"/>
        <end position="195"/>
    </location>
</feature>
<dbReference type="Proteomes" id="UP000070700">
    <property type="component" value="Unassembled WGS sequence"/>
</dbReference>
<dbReference type="OrthoDB" id="2098203at2759"/>
<accession>A0A132B714</accession>
<dbReference type="GeneID" id="28826090"/>
<dbReference type="KEGG" id="psco:LY89DRAFT_691579"/>
<feature type="compositionally biased region" description="Gly residues" evidence="1">
    <location>
        <begin position="54"/>
        <end position="63"/>
    </location>
</feature>
<keyword evidence="2" id="KW-0732">Signal</keyword>
<dbReference type="Gene3D" id="6.10.250.3440">
    <property type="match status" value="1"/>
</dbReference>
<dbReference type="STRING" id="149040.A0A132B714"/>
<dbReference type="AlphaFoldDB" id="A0A132B714"/>
<reference evidence="3 4" key="1">
    <citation type="submission" date="2015-10" db="EMBL/GenBank/DDBJ databases">
        <title>Full genome of DAOMC 229536 Phialocephala scopiformis, a fungal endophyte of spruce producing the potent anti-insectan compound rugulosin.</title>
        <authorList>
            <consortium name="DOE Joint Genome Institute"/>
            <person name="Walker A.K."/>
            <person name="Frasz S.L."/>
            <person name="Seifert K.A."/>
            <person name="Miller J.D."/>
            <person name="Mondo S.J."/>
            <person name="Labutti K."/>
            <person name="Lipzen A."/>
            <person name="Dockter R."/>
            <person name="Kennedy M."/>
            <person name="Grigoriev I.V."/>
            <person name="Spatafora J.W."/>
        </authorList>
    </citation>
    <scope>NUCLEOTIDE SEQUENCE [LARGE SCALE GENOMIC DNA]</scope>
    <source>
        <strain evidence="3 4">CBS 120377</strain>
    </source>
</reference>
<dbReference type="InterPro" id="IPR042831">
    <property type="entry name" value="Ribosomal_mL40_fung"/>
</dbReference>
<dbReference type="PANTHER" id="PTHR39150:SF1">
    <property type="entry name" value="LARGE RIBOSOMAL SUBUNIT PROTEIN ML40"/>
    <property type="match status" value="1"/>
</dbReference>
<feature type="signal peptide" evidence="2">
    <location>
        <begin position="1"/>
        <end position="22"/>
    </location>
</feature>
<dbReference type="InParanoid" id="A0A132B714"/>
<dbReference type="GO" id="GO:0003735">
    <property type="term" value="F:structural constituent of ribosome"/>
    <property type="evidence" value="ECO:0007669"/>
    <property type="project" value="InterPro"/>
</dbReference>
<gene>
    <name evidence="3" type="ORF">LY89DRAFT_691579</name>
</gene>
<feature type="region of interest" description="Disordered" evidence="1">
    <location>
        <begin position="47"/>
        <end position="77"/>
    </location>
</feature>